<organism evidence="2">
    <name type="scientific">Sesamum latifolium</name>
    <dbReference type="NCBI Taxonomy" id="2727402"/>
    <lineage>
        <taxon>Eukaryota</taxon>
        <taxon>Viridiplantae</taxon>
        <taxon>Streptophyta</taxon>
        <taxon>Embryophyta</taxon>
        <taxon>Tracheophyta</taxon>
        <taxon>Spermatophyta</taxon>
        <taxon>Magnoliopsida</taxon>
        <taxon>eudicotyledons</taxon>
        <taxon>Gunneridae</taxon>
        <taxon>Pentapetalae</taxon>
        <taxon>asterids</taxon>
        <taxon>lamiids</taxon>
        <taxon>Lamiales</taxon>
        <taxon>Pedaliaceae</taxon>
        <taxon>Sesamum</taxon>
    </lineage>
</organism>
<name>A0AAW2WSP5_9LAMI</name>
<dbReference type="Pfam" id="PF13966">
    <property type="entry name" value="zf-RVT"/>
    <property type="match status" value="1"/>
</dbReference>
<dbReference type="InterPro" id="IPR026960">
    <property type="entry name" value="RVT-Znf"/>
</dbReference>
<accession>A0AAW2WSP5</accession>
<reference evidence="2" key="1">
    <citation type="submission" date="2020-06" db="EMBL/GenBank/DDBJ databases">
        <authorList>
            <person name="Li T."/>
            <person name="Hu X."/>
            <person name="Zhang T."/>
            <person name="Song X."/>
            <person name="Zhang H."/>
            <person name="Dai N."/>
            <person name="Sheng W."/>
            <person name="Hou X."/>
            <person name="Wei L."/>
        </authorList>
    </citation>
    <scope>NUCLEOTIDE SEQUENCE</scope>
    <source>
        <strain evidence="2">KEN1</strain>
        <tissue evidence="2">Leaf</tissue>
    </source>
</reference>
<dbReference type="PANTHER" id="PTHR33116:SF84">
    <property type="entry name" value="RNA-DIRECTED DNA POLYMERASE"/>
    <property type="match status" value="1"/>
</dbReference>
<evidence type="ECO:0000313" key="2">
    <source>
        <dbReference type="EMBL" id="KAL0444867.1"/>
    </source>
</evidence>
<dbReference type="AlphaFoldDB" id="A0AAW2WSP5"/>
<comment type="caution">
    <text evidence="2">The sequence shown here is derived from an EMBL/GenBank/DDBJ whole genome shotgun (WGS) entry which is preliminary data.</text>
</comment>
<dbReference type="PANTHER" id="PTHR33116">
    <property type="entry name" value="REVERSE TRANSCRIPTASE ZINC-BINDING DOMAIN-CONTAINING PROTEIN-RELATED-RELATED"/>
    <property type="match status" value="1"/>
</dbReference>
<reference evidence="2" key="2">
    <citation type="journal article" date="2024" name="Plant">
        <title>Genomic evolution and insights into agronomic trait innovations of Sesamum species.</title>
        <authorList>
            <person name="Miao H."/>
            <person name="Wang L."/>
            <person name="Qu L."/>
            <person name="Liu H."/>
            <person name="Sun Y."/>
            <person name="Le M."/>
            <person name="Wang Q."/>
            <person name="Wei S."/>
            <person name="Zheng Y."/>
            <person name="Lin W."/>
            <person name="Duan Y."/>
            <person name="Cao H."/>
            <person name="Xiong S."/>
            <person name="Wang X."/>
            <person name="Wei L."/>
            <person name="Li C."/>
            <person name="Ma Q."/>
            <person name="Ju M."/>
            <person name="Zhao R."/>
            <person name="Li G."/>
            <person name="Mu C."/>
            <person name="Tian Q."/>
            <person name="Mei H."/>
            <person name="Zhang T."/>
            <person name="Gao T."/>
            <person name="Zhang H."/>
        </authorList>
    </citation>
    <scope>NUCLEOTIDE SEQUENCE</scope>
    <source>
        <strain evidence="2">KEN1</strain>
    </source>
</reference>
<protein>
    <recommendedName>
        <fullName evidence="1">Reverse transcriptase zinc-binding domain-containing protein</fullName>
    </recommendedName>
</protein>
<sequence length="249" mass="29835">MITCSFNVITIMHACWFLRPKVRFEVPLIEWQRVVIWAARRWRGRLPWSAYSRALFAALVYHLWMERNRRRFGSESSIPERMATLCLEQIRMILLGAELRFNQQHIFKRIIKKKFQPQQLAGDQILWIDCFILWLAILGILSTMGRTWWVGSDNTCVLCSRGAVESHDHLFFQCDYYHACLLVLKAKVRFEVPLIEWQRVVIWAARRWRGRLPWCAYSRALFAALVYHLWMERNRRRFGSESSIPERMA</sequence>
<feature type="domain" description="Reverse transcriptase zinc-binding" evidence="1">
    <location>
        <begin position="130"/>
        <end position="177"/>
    </location>
</feature>
<evidence type="ECO:0000259" key="1">
    <source>
        <dbReference type="Pfam" id="PF13966"/>
    </source>
</evidence>
<gene>
    <name evidence="2" type="ORF">Slati_2209400</name>
</gene>
<proteinExistence type="predicted"/>
<dbReference type="EMBL" id="JACGWN010000007">
    <property type="protein sequence ID" value="KAL0444867.1"/>
    <property type="molecule type" value="Genomic_DNA"/>
</dbReference>